<dbReference type="Proteomes" id="UP001194468">
    <property type="component" value="Unassembled WGS sequence"/>
</dbReference>
<dbReference type="SUPFAM" id="SSF48452">
    <property type="entry name" value="TPR-like"/>
    <property type="match status" value="1"/>
</dbReference>
<evidence type="ECO:0000313" key="2">
    <source>
        <dbReference type="EMBL" id="KAF8446129.1"/>
    </source>
</evidence>
<feature type="region of interest" description="Disordered" evidence="1">
    <location>
        <begin position="43"/>
        <end position="72"/>
    </location>
</feature>
<dbReference type="EMBL" id="WHUW01000005">
    <property type="protein sequence ID" value="KAF8446129.1"/>
    <property type="molecule type" value="Genomic_DNA"/>
</dbReference>
<evidence type="ECO:0000256" key="1">
    <source>
        <dbReference type="SAM" id="MobiDB-lite"/>
    </source>
</evidence>
<dbReference type="InterPro" id="IPR019734">
    <property type="entry name" value="TPR_rpt"/>
</dbReference>
<dbReference type="PANTHER" id="PTHR46014:SF1">
    <property type="entry name" value="TETRATRICOPEPTIDE REPEAT PROTEIN 1"/>
    <property type="match status" value="1"/>
</dbReference>
<reference evidence="2" key="1">
    <citation type="submission" date="2019-10" db="EMBL/GenBank/DDBJ databases">
        <authorList>
            <consortium name="DOE Joint Genome Institute"/>
            <person name="Kuo A."/>
            <person name="Miyauchi S."/>
            <person name="Kiss E."/>
            <person name="Drula E."/>
            <person name="Kohler A."/>
            <person name="Sanchez-Garcia M."/>
            <person name="Andreopoulos B."/>
            <person name="Barry K.W."/>
            <person name="Bonito G."/>
            <person name="Buee M."/>
            <person name="Carver A."/>
            <person name="Chen C."/>
            <person name="Cichocki N."/>
            <person name="Clum A."/>
            <person name="Culley D."/>
            <person name="Crous P.W."/>
            <person name="Fauchery L."/>
            <person name="Girlanda M."/>
            <person name="Hayes R."/>
            <person name="Keri Z."/>
            <person name="LaButti K."/>
            <person name="Lipzen A."/>
            <person name="Lombard V."/>
            <person name="Magnuson J."/>
            <person name="Maillard F."/>
            <person name="Morin E."/>
            <person name="Murat C."/>
            <person name="Nolan M."/>
            <person name="Ohm R."/>
            <person name="Pangilinan J."/>
            <person name="Pereira M."/>
            <person name="Perotto S."/>
            <person name="Peter M."/>
            <person name="Riley R."/>
            <person name="Sitrit Y."/>
            <person name="Stielow B."/>
            <person name="Szollosi G."/>
            <person name="Zifcakova L."/>
            <person name="Stursova M."/>
            <person name="Spatafora J.W."/>
            <person name="Tedersoo L."/>
            <person name="Vaario L.-M."/>
            <person name="Yamada A."/>
            <person name="Yan M."/>
            <person name="Wang P."/>
            <person name="Xu J."/>
            <person name="Bruns T."/>
            <person name="Baldrian P."/>
            <person name="Vilgalys R."/>
            <person name="Henrissat B."/>
            <person name="Grigoriev I.V."/>
            <person name="Hibbett D."/>
            <person name="Nagy L.G."/>
            <person name="Martin F.M."/>
        </authorList>
    </citation>
    <scope>NUCLEOTIDE SEQUENCE</scope>
    <source>
        <strain evidence="2">BED1</strain>
    </source>
</reference>
<dbReference type="InterPro" id="IPR011990">
    <property type="entry name" value="TPR-like_helical_dom_sf"/>
</dbReference>
<protein>
    <submittedName>
        <fullName evidence="2">TPR-like protein</fullName>
    </submittedName>
</protein>
<evidence type="ECO:0000313" key="3">
    <source>
        <dbReference type="Proteomes" id="UP001194468"/>
    </source>
</evidence>
<dbReference type="Gene3D" id="1.25.40.10">
    <property type="entry name" value="Tetratricopeptide repeat domain"/>
    <property type="match status" value="1"/>
</dbReference>
<organism evidence="2 3">
    <name type="scientific">Boletus edulis BED1</name>
    <dbReference type="NCBI Taxonomy" id="1328754"/>
    <lineage>
        <taxon>Eukaryota</taxon>
        <taxon>Fungi</taxon>
        <taxon>Dikarya</taxon>
        <taxon>Basidiomycota</taxon>
        <taxon>Agaricomycotina</taxon>
        <taxon>Agaricomycetes</taxon>
        <taxon>Agaricomycetidae</taxon>
        <taxon>Boletales</taxon>
        <taxon>Boletineae</taxon>
        <taxon>Boletaceae</taxon>
        <taxon>Boletoideae</taxon>
        <taxon>Boletus</taxon>
    </lineage>
</organism>
<keyword evidence="3" id="KW-1185">Reference proteome</keyword>
<name>A0AAD4GII9_BOLED</name>
<comment type="caution">
    <text evidence="2">The sequence shown here is derived from an EMBL/GenBank/DDBJ whole genome shotgun (WGS) entry which is preliminary data.</text>
</comment>
<reference evidence="2" key="2">
    <citation type="journal article" date="2020" name="Nat. Commun.">
        <title>Large-scale genome sequencing of mycorrhizal fungi provides insights into the early evolution of symbiotic traits.</title>
        <authorList>
            <person name="Miyauchi S."/>
            <person name="Kiss E."/>
            <person name="Kuo A."/>
            <person name="Drula E."/>
            <person name="Kohler A."/>
            <person name="Sanchez-Garcia M."/>
            <person name="Morin E."/>
            <person name="Andreopoulos B."/>
            <person name="Barry K.W."/>
            <person name="Bonito G."/>
            <person name="Buee M."/>
            <person name="Carver A."/>
            <person name="Chen C."/>
            <person name="Cichocki N."/>
            <person name="Clum A."/>
            <person name="Culley D."/>
            <person name="Crous P.W."/>
            <person name="Fauchery L."/>
            <person name="Girlanda M."/>
            <person name="Hayes R.D."/>
            <person name="Keri Z."/>
            <person name="LaButti K."/>
            <person name="Lipzen A."/>
            <person name="Lombard V."/>
            <person name="Magnuson J."/>
            <person name="Maillard F."/>
            <person name="Murat C."/>
            <person name="Nolan M."/>
            <person name="Ohm R.A."/>
            <person name="Pangilinan J."/>
            <person name="Pereira M.F."/>
            <person name="Perotto S."/>
            <person name="Peter M."/>
            <person name="Pfister S."/>
            <person name="Riley R."/>
            <person name="Sitrit Y."/>
            <person name="Stielow J.B."/>
            <person name="Szollosi G."/>
            <person name="Zifcakova L."/>
            <person name="Stursova M."/>
            <person name="Spatafora J.W."/>
            <person name="Tedersoo L."/>
            <person name="Vaario L.M."/>
            <person name="Yamada A."/>
            <person name="Yan M."/>
            <person name="Wang P."/>
            <person name="Xu J."/>
            <person name="Bruns T."/>
            <person name="Baldrian P."/>
            <person name="Vilgalys R."/>
            <person name="Dunand C."/>
            <person name="Henrissat B."/>
            <person name="Grigoriev I.V."/>
            <person name="Hibbett D."/>
            <person name="Nagy L.G."/>
            <person name="Martin F.M."/>
        </authorList>
    </citation>
    <scope>NUCLEOTIDE SEQUENCE</scope>
    <source>
        <strain evidence="2">BED1</strain>
    </source>
</reference>
<dbReference type="InterPro" id="IPR052769">
    <property type="entry name" value="TPR_domain_protein"/>
</dbReference>
<gene>
    <name evidence="2" type="ORF">L210DRAFT_3610649</name>
</gene>
<dbReference type="AlphaFoldDB" id="A0AAD4GII9"/>
<accession>A0AAD4GII9</accession>
<dbReference type="PANTHER" id="PTHR46014">
    <property type="entry name" value="TETRATRICOPEPTIDE REPEAT PROTEIN 1"/>
    <property type="match status" value="1"/>
</dbReference>
<sequence>MTTPVPQPPREQLDKANELKLEGNELFKARKWNEALVSYRTALSHLPPRNRSDKPDLDQADVDSQGLTEDPNMAAVSDIPDALDAECEKARSVLYANIGACLSKMEDHKGVVDACSQALSDDPRYVKALQRRAASNEKIGTWSSLTSAQEDYNLLLELLPPGSAESTQTRKALQSLEPRTRVAREEETAEMMDKLKGLGNTILGQFGLSTDNFKFEPNGQGGYSMNFAR</sequence>
<proteinExistence type="predicted"/>
<dbReference type="SMART" id="SM00028">
    <property type="entry name" value="TPR"/>
    <property type="match status" value="2"/>
</dbReference>